<keyword evidence="1" id="KW-1133">Transmembrane helix</keyword>
<dbReference type="EMBL" id="JBHTEY010000004">
    <property type="protein sequence ID" value="MFC7615266.1"/>
    <property type="molecule type" value="Genomic_DNA"/>
</dbReference>
<evidence type="ECO:0000313" key="3">
    <source>
        <dbReference type="Proteomes" id="UP001596512"/>
    </source>
</evidence>
<evidence type="ECO:0000313" key="2">
    <source>
        <dbReference type="EMBL" id="MFC7615266.1"/>
    </source>
</evidence>
<reference evidence="3" key="1">
    <citation type="journal article" date="2019" name="Int. J. Syst. Evol. Microbiol.">
        <title>The Global Catalogue of Microorganisms (GCM) 10K type strain sequencing project: providing services to taxonomists for standard genome sequencing and annotation.</title>
        <authorList>
            <consortium name="The Broad Institute Genomics Platform"/>
            <consortium name="The Broad Institute Genome Sequencing Center for Infectious Disease"/>
            <person name="Wu L."/>
            <person name="Ma J."/>
        </authorList>
    </citation>
    <scope>NUCLEOTIDE SEQUENCE [LARGE SCALE GENOMIC DNA]</scope>
    <source>
        <strain evidence="3">JCM 17695</strain>
    </source>
</reference>
<keyword evidence="3" id="KW-1185">Reference proteome</keyword>
<accession>A0ABW2TPD9</accession>
<feature type="transmembrane region" description="Helical" evidence="1">
    <location>
        <begin position="6"/>
        <end position="26"/>
    </location>
</feature>
<evidence type="ECO:0008006" key="4">
    <source>
        <dbReference type="Google" id="ProtNLM"/>
    </source>
</evidence>
<gene>
    <name evidence="2" type="ORF">ACFQV2_18895</name>
</gene>
<keyword evidence="1" id="KW-0812">Transmembrane</keyword>
<organism evidence="2 3">
    <name type="scientific">Actinokineospora soli</name>
    <dbReference type="NCBI Taxonomy" id="1048753"/>
    <lineage>
        <taxon>Bacteria</taxon>
        <taxon>Bacillati</taxon>
        <taxon>Actinomycetota</taxon>
        <taxon>Actinomycetes</taxon>
        <taxon>Pseudonocardiales</taxon>
        <taxon>Pseudonocardiaceae</taxon>
        <taxon>Actinokineospora</taxon>
    </lineage>
</organism>
<proteinExistence type="predicted"/>
<comment type="caution">
    <text evidence="2">The sequence shown here is derived from an EMBL/GenBank/DDBJ whole genome shotgun (WGS) entry which is preliminary data.</text>
</comment>
<protein>
    <recommendedName>
        <fullName evidence="4">Secreted protein</fullName>
    </recommendedName>
</protein>
<evidence type="ECO:0000256" key="1">
    <source>
        <dbReference type="SAM" id="Phobius"/>
    </source>
</evidence>
<keyword evidence="1" id="KW-0472">Membrane</keyword>
<dbReference type="Proteomes" id="UP001596512">
    <property type="component" value="Unassembled WGS sequence"/>
</dbReference>
<name>A0ABW2TPD9_9PSEU</name>
<sequence length="145" mass="16145">MSTGAIIGIVVAVVVVLAVVGVALWARRRSGARLRPLEPKAREHFARRWAQAQEHFVERPDAALAEADSIVADVMTERGYPADADHRRREADLGRDDREKYHAAHAVLERVHDGGASTEDMREAMIRYRALFQALVGESRARASH</sequence>